<evidence type="ECO:0000259" key="1">
    <source>
        <dbReference type="Pfam" id="PF13358"/>
    </source>
</evidence>
<gene>
    <name evidence="2" type="ORF">ADH66_01090</name>
</gene>
<dbReference type="Pfam" id="PF13358">
    <property type="entry name" value="DDE_3"/>
    <property type="match status" value="1"/>
</dbReference>
<accession>A0ABN4ZZ53</accession>
<protein>
    <recommendedName>
        <fullName evidence="1">Tc1-like transposase DDE domain-containing protein</fullName>
    </recommendedName>
</protein>
<proteinExistence type="predicted"/>
<dbReference type="EMBL" id="CP021422">
    <property type="protein sequence ID" value="ASB39375.1"/>
    <property type="molecule type" value="Genomic_DNA"/>
</dbReference>
<name>A0ABN4ZZ53_9FIRM</name>
<keyword evidence="3" id="KW-1185">Reference proteome</keyword>
<organism evidence="2 3">
    <name type="scientific">Acutalibacter muris</name>
    <dbReference type="NCBI Taxonomy" id="1796620"/>
    <lineage>
        <taxon>Bacteria</taxon>
        <taxon>Bacillati</taxon>
        <taxon>Bacillota</taxon>
        <taxon>Clostridia</taxon>
        <taxon>Eubacteriales</taxon>
        <taxon>Acutalibacteraceae</taxon>
        <taxon>Acutalibacter</taxon>
    </lineage>
</organism>
<reference evidence="3" key="1">
    <citation type="submission" date="2017-05" db="EMBL/GenBank/DDBJ databases">
        <title>Improved OligoMM genomes.</title>
        <authorList>
            <person name="Garzetti D."/>
        </authorList>
    </citation>
    <scope>NUCLEOTIDE SEQUENCE [LARGE SCALE GENOMIC DNA]</scope>
    <source>
        <strain evidence="3">KB18</strain>
    </source>
</reference>
<evidence type="ECO:0000313" key="3">
    <source>
        <dbReference type="Proteomes" id="UP000196710"/>
    </source>
</evidence>
<sequence>MHPLHLQLPPLEELHLLRPSGAGVRRQGDLRFMLCEASINQQSLTQFMDRLVRTSLRKVFLILDNLKGHHGKKAAARLDRHRKKIELFLLAAYLRPNVISAIKPPPSCEPYNLLPIRSPLSFCMIRFPVFLFGGNTPPEDGFAPQGRGCVYLSGRPGKSGGRVLTCHCQGPLRSLGGRRLLS</sequence>
<dbReference type="Proteomes" id="UP000196710">
    <property type="component" value="Chromosome"/>
</dbReference>
<dbReference type="InterPro" id="IPR038717">
    <property type="entry name" value="Tc1-like_DDE_dom"/>
</dbReference>
<feature type="domain" description="Tc1-like transposase DDE" evidence="1">
    <location>
        <begin position="23"/>
        <end position="91"/>
    </location>
</feature>
<evidence type="ECO:0000313" key="2">
    <source>
        <dbReference type="EMBL" id="ASB39375.1"/>
    </source>
</evidence>